<evidence type="ECO:0000313" key="2">
    <source>
        <dbReference type="EMBL" id="GGF12903.1"/>
    </source>
</evidence>
<dbReference type="Proteomes" id="UP000632454">
    <property type="component" value="Unassembled WGS sequence"/>
</dbReference>
<dbReference type="Gene3D" id="2.160.20.10">
    <property type="entry name" value="Single-stranded right-handed beta-helix, Pectin lyase-like"/>
    <property type="match status" value="1"/>
</dbReference>
<name>A0ABQ1UBA5_9NOCA</name>
<evidence type="ECO:0000259" key="1">
    <source>
        <dbReference type="Pfam" id="PF12708"/>
    </source>
</evidence>
<dbReference type="SUPFAM" id="SSF51126">
    <property type="entry name" value="Pectin lyase-like"/>
    <property type="match status" value="1"/>
</dbReference>
<proteinExistence type="predicted"/>
<dbReference type="InterPro" id="IPR024535">
    <property type="entry name" value="RHGA/B-epi-like_pectate_lyase"/>
</dbReference>
<keyword evidence="3" id="KW-1185">Reference proteome</keyword>
<dbReference type="EMBL" id="BMCS01000001">
    <property type="protein sequence ID" value="GGF12903.1"/>
    <property type="molecule type" value="Genomic_DNA"/>
</dbReference>
<sequence length="416" mass="43015">MIGSHDGPNQFGRRGLLAGGVVAGLGSAAAIAGLLEKGTSPRDSPIELTANDPDASLPLNYVNVKAAPFNAGGVGATDDTAAIARAYQSAAANGRPMFFPAGNYKVTSLPAMANNMTILGAGAGLSTIIYEGSGTLLSLSNAQHVTFKNIGFWITGASGTGISLSNCFRCSFESVMIRGQHSAANTTGFRAQTGVVLTANTGGTSFLDCDINNLGTGMKTSCIQNYVANSKFATNYVGILGTGNNLNAGMSLMNTEFVSNPSVAETNVHIYIDGRANDWWLTNCWFEGANKAIVVGVAGVGGPSQFGMSNCKVAGKQIVLDLQYCRQPHLSNVVFDADPGGTPTLLRINASSCPDGVAINLINSQAADFASSVFPPNWTVIGRRRFGSTLVSPNGHSWQLKVSDSGAVTASDLGVI</sequence>
<organism evidence="2 3">
    <name type="scientific">Williamsia phyllosphaerae</name>
    <dbReference type="NCBI Taxonomy" id="885042"/>
    <lineage>
        <taxon>Bacteria</taxon>
        <taxon>Bacillati</taxon>
        <taxon>Actinomycetota</taxon>
        <taxon>Actinomycetes</taxon>
        <taxon>Mycobacteriales</taxon>
        <taxon>Nocardiaceae</taxon>
        <taxon>Williamsia</taxon>
    </lineage>
</organism>
<feature type="domain" description="Rhamnogalacturonase A/B/Epimerase-like pectate lyase" evidence="1">
    <location>
        <begin position="62"/>
        <end position="239"/>
    </location>
</feature>
<protein>
    <recommendedName>
        <fullName evidence="1">Rhamnogalacturonase A/B/Epimerase-like pectate lyase domain-containing protein</fullName>
    </recommendedName>
</protein>
<dbReference type="InterPro" id="IPR012334">
    <property type="entry name" value="Pectin_lyas_fold"/>
</dbReference>
<dbReference type="Pfam" id="PF12708">
    <property type="entry name" value="Pect-lyase_RHGA_epim"/>
    <property type="match status" value="1"/>
</dbReference>
<dbReference type="RefSeq" id="WP_188486794.1">
    <property type="nucleotide sequence ID" value="NZ_BMCS01000001.1"/>
</dbReference>
<comment type="caution">
    <text evidence="2">The sequence shown here is derived from an EMBL/GenBank/DDBJ whole genome shotgun (WGS) entry which is preliminary data.</text>
</comment>
<accession>A0ABQ1UBA5</accession>
<gene>
    <name evidence="2" type="ORF">GCM10007298_06010</name>
</gene>
<reference evidence="3" key="1">
    <citation type="journal article" date="2019" name="Int. J. Syst. Evol. Microbiol.">
        <title>The Global Catalogue of Microorganisms (GCM) 10K type strain sequencing project: providing services to taxonomists for standard genome sequencing and annotation.</title>
        <authorList>
            <consortium name="The Broad Institute Genomics Platform"/>
            <consortium name="The Broad Institute Genome Sequencing Center for Infectious Disease"/>
            <person name="Wu L."/>
            <person name="Ma J."/>
        </authorList>
    </citation>
    <scope>NUCLEOTIDE SEQUENCE [LARGE SCALE GENOMIC DNA]</scope>
    <source>
        <strain evidence="3">CCM 7855</strain>
    </source>
</reference>
<evidence type="ECO:0000313" key="3">
    <source>
        <dbReference type="Proteomes" id="UP000632454"/>
    </source>
</evidence>
<dbReference type="InterPro" id="IPR011050">
    <property type="entry name" value="Pectin_lyase_fold/virulence"/>
</dbReference>